<evidence type="ECO:0000256" key="6">
    <source>
        <dbReference type="ARBA" id="ARBA00047512"/>
    </source>
</evidence>
<feature type="transmembrane region" description="Helical" evidence="7">
    <location>
        <begin position="12"/>
        <end position="33"/>
    </location>
</feature>
<organism evidence="9 10">
    <name type="scientific">Lithocarpus litseifolius</name>
    <dbReference type="NCBI Taxonomy" id="425828"/>
    <lineage>
        <taxon>Eukaryota</taxon>
        <taxon>Viridiplantae</taxon>
        <taxon>Streptophyta</taxon>
        <taxon>Embryophyta</taxon>
        <taxon>Tracheophyta</taxon>
        <taxon>Spermatophyta</taxon>
        <taxon>Magnoliopsida</taxon>
        <taxon>eudicotyledons</taxon>
        <taxon>Gunneridae</taxon>
        <taxon>Pentapetalae</taxon>
        <taxon>rosids</taxon>
        <taxon>fabids</taxon>
        <taxon>Fagales</taxon>
        <taxon>Fagaceae</taxon>
        <taxon>Lithocarpus</taxon>
    </lineage>
</organism>
<dbReference type="Proteomes" id="UP001459277">
    <property type="component" value="Unassembled WGS sequence"/>
</dbReference>
<accession>A0AAW2DNM8</accession>
<dbReference type="PANTHER" id="PTHR43620">
    <property type="entry name" value="GLYCEROPHOSPHORYL DIESTER PHOSPHODIESTERASE"/>
    <property type="match status" value="1"/>
</dbReference>
<evidence type="ECO:0000256" key="4">
    <source>
        <dbReference type="ARBA" id="ARBA00022798"/>
    </source>
</evidence>
<dbReference type="GO" id="GO:0008889">
    <property type="term" value="F:glycerophosphodiester phosphodiesterase activity"/>
    <property type="evidence" value="ECO:0007669"/>
    <property type="project" value="UniProtKB-EC"/>
</dbReference>
<keyword evidence="7" id="KW-0472">Membrane</keyword>
<dbReference type="Pfam" id="PF03009">
    <property type="entry name" value="GDPD"/>
    <property type="match status" value="1"/>
</dbReference>
<keyword evidence="10" id="KW-1185">Reference proteome</keyword>
<evidence type="ECO:0000256" key="5">
    <source>
        <dbReference type="ARBA" id="ARBA00022801"/>
    </source>
</evidence>
<evidence type="ECO:0000313" key="10">
    <source>
        <dbReference type="Proteomes" id="UP001459277"/>
    </source>
</evidence>
<dbReference type="GO" id="GO:0005773">
    <property type="term" value="C:vacuole"/>
    <property type="evidence" value="ECO:0007669"/>
    <property type="project" value="TreeGrafter"/>
</dbReference>
<evidence type="ECO:0000313" key="9">
    <source>
        <dbReference type="EMBL" id="KAL0012026.1"/>
    </source>
</evidence>
<comment type="caution">
    <text evidence="9">The sequence shown here is derived from an EMBL/GenBank/DDBJ whole genome shotgun (WGS) entry which is preliminary data.</text>
</comment>
<dbReference type="GO" id="GO:0006071">
    <property type="term" value="P:glycerol metabolic process"/>
    <property type="evidence" value="ECO:0007669"/>
    <property type="project" value="UniProtKB-KW"/>
</dbReference>
<dbReference type="AlphaFoldDB" id="A0AAW2DNM8"/>
<dbReference type="EC" id="3.1.4.46" evidence="2"/>
<dbReference type="PROSITE" id="PS51704">
    <property type="entry name" value="GP_PDE"/>
    <property type="match status" value="1"/>
</dbReference>
<comment type="catalytic activity">
    <reaction evidence="6">
        <text>a sn-glycero-3-phosphodiester + H2O = an alcohol + sn-glycerol 3-phosphate + H(+)</text>
        <dbReference type="Rhea" id="RHEA:12969"/>
        <dbReference type="ChEBI" id="CHEBI:15377"/>
        <dbReference type="ChEBI" id="CHEBI:15378"/>
        <dbReference type="ChEBI" id="CHEBI:30879"/>
        <dbReference type="ChEBI" id="CHEBI:57597"/>
        <dbReference type="ChEBI" id="CHEBI:83408"/>
        <dbReference type="EC" id="3.1.4.46"/>
    </reaction>
</comment>
<feature type="domain" description="GP-PDE" evidence="8">
    <location>
        <begin position="54"/>
        <end position="293"/>
    </location>
</feature>
<keyword evidence="3" id="KW-0732">Signal</keyword>
<keyword evidence="7" id="KW-0812">Transmembrane</keyword>
<dbReference type="InterPro" id="IPR017946">
    <property type="entry name" value="PLC-like_Pdiesterase_TIM-brl"/>
</dbReference>
<dbReference type="EMBL" id="JAZDWU010000002">
    <property type="protein sequence ID" value="KAL0012026.1"/>
    <property type="molecule type" value="Genomic_DNA"/>
</dbReference>
<dbReference type="PROSITE" id="PS51257">
    <property type="entry name" value="PROKAR_LIPOPROTEIN"/>
    <property type="match status" value="1"/>
</dbReference>
<sequence length="293" mass="33101">MTFSKINVNIDVVHLTGFVVVPFLILLTIAGCVGRPLPSKLDDVDKQPLRTSRPYSIAHRGSNGEFPEETAAAYMAYLLSTCSLIYRAIEEGADFIETDILASKDGVLICSHDVTLDLDNRTNIANFSQFADRKRTYEVQGKFPIITFKENISIALDAKRVVGIYPEIKNPIFINKHIVIMYLPNISSKNYRSDGKKFEDNFVETLMKYGCKGSYMSKEWLKQPAFVQSFAPTSLTYIANLTDLPKKFLIDDVTVLTEDTNQTYYDITSDSYLDFMKNYVVGIGPWKDTIVTT</sequence>
<comment type="similarity">
    <text evidence="1">Belongs to the glycerophosphoryl diester phosphodiesterase family.</text>
</comment>
<evidence type="ECO:0000256" key="7">
    <source>
        <dbReference type="SAM" id="Phobius"/>
    </source>
</evidence>
<dbReference type="InterPro" id="IPR030395">
    <property type="entry name" value="GP_PDE_dom"/>
</dbReference>
<evidence type="ECO:0000256" key="3">
    <source>
        <dbReference type="ARBA" id="ARBA00022729"/>
    </source>
</evidence>
<reference evidence="9 10" key="1">
    <citation type="submission" date="2024-01" db="EMBL/GenBank/DDBJ databases">
        <title>A telomere-to-telomere, gap-free genome of sweet tea (Lithocarpus litseifolius).</title>
        <authorList>
            <person name="Zhou J."/>
        </authorList>
    </citation>
    <scope>NUCLEOTIDE SEQUENCE [LARGE SCALE GENOMIC DNA]</scope>
    <source>
        <strain evidence="9">Zhou-2022a</strain>
        <tissue evidence="9">Leaf</tissue>
    </source>
</reference>
<evidence type="ECO:0000256" key="1">
    <source>
        <dbReference type="ARBA" id="ARBA00007277"/>
    </source>
</evidence>
<name>A0AAW2DNM8_9ROSI</name>
<keyword evidence="7" id="KW-1133">Transmembrane helix</keyword>
<protein>
    <recommendedName>
        <fullName evidence="2">glycerophosphodiester phosphodiesterase</fullName>
        <ecNumber evidence="2">3.1.4.46</ecNumber>
    </recommendedName>
</protein>
<proteinExistence type="inferred from homology"/>
<keyword evidence="5" id="KW-0378">Hydrolase</keyword>
<dbReference type="PANTHER" id="PTHR43620:SF7">
    <property type="entry name" value="GLYCEROPHOSPHODIESTER PHOSPHODIESTERASE GDPD5-RELATED"/>
    <property type="match status" value="1"/>
</dbReference>
<dbReference type="SUPFAM" id="SSF51695">
    <property type="entry name" value="PLC-like phosphodiesterases"/>
    <property type="match status" value="1"/>
</dbReference>
<evidence type="ECO:0000259" key="8">
    <source>
        <dbReference type="PROSITE" id="PS51704"/>
    </source>
</evidence>
<gene>
    <name evidence="9" type="ORF">SO802_007134</name>
</gene>
<dbReference type="GO" id="GO:0006629">
    <property type="term" value="P:lipid metabolic process"/>
    <property type="evidence" value="ECO:0007669"/>
    <property type="project" value="InterPro"/>
</dbReference>
<evidence type="ECO:0000256" key="2">
    <source>
        <dbReference type="ARBA" id="ARBA00012247"/>
    </source>
</evidence>
<dbReference type="Gene3D" id="3.20.20.190">
    <property type="entry name" value="Phosphatidylinositol (PI) phosphodiesterase"/>
    <property type="match status" value="1"/>
</dbReference>
<keyword evidence="4" id="KW-0319">Glycerol metabolism</keyword>